<protein>
    <submittedName>
        <fullName evidence="3">Uncharacterized protein</fullName>
    </submittedName>
</protein>
<dbReference type="SUPFAM" id="SSF55068">
    <property type="entry name" value="Peptide methionine sulfoxide reductase"/>
    <property type="match status" value="1"/>
</dbReference>
<dbReference type="HOGENOM" id="CLU_587125_0_0_1"/>
<dbReference type="GO" id="GO:0008113">
    <property type="term" value="F:peptide-methionine (S)-S-oxide reductase activity"/>
    <property type="evidence" value="ECO:0007669"/>
    <property type="project" value="InterPro"/>
</dbReference>
<feature type="coiled-coil region" evidence="1">
    <location>
        <begin position="359"/>
        <end position="423"/>
    </location>
</feature>
<gene>
    <name evidence="3" type="ORF">OSTLU_14733</name>
</gene>
<dbReference type="KEGG" id="olu:OSTLU_14733"/>
<name>A4RUW1_OSTLU</name>
<evidence type="ECO:0000313" key="3">
    <source>
        <dbReference type="EMBL" id="ABO95323.1"/>
    </source>
</evidence>
<dbReference type="Proteomes" id="UP000001568">
    <property type="component" value="Chromosome 3"/>
</dbReference>
<feature type="signal peptide" evidence="2">
    <location>
        <begin position="1"/>
        <end position="23"/>
    </location>
</feature>
<dbReference type="OMA" id="HTFYEAE"/>
<accession>A4RUW1</accession>
<dbReference type="eggNOG" id="ENOG502S5RG">
    <property type="taxonomic scope" value="Eukaryota"/>
</dbReference>
<keyword evidence="1" id="KW-0175">Coiled coil</keyword>
<dbReference type="OrthoDB" id="443672at2759"/>
<proteinExistence type="predicted"/>
<evidence type="ECO:0000256" key="2">
    <source>
        <dbReference type="SAM" id="SignalP"/>
    </source>
</evidence>
<dbReference type="AlphaFoldDB" id="A4RUW1"/>
<feature type="chain" id="PRO_5002671751" evidence="2">
    <location>
        <begin position="24"/>
        <end position="466"/>
    </location>
</feature>
<sequence>MLASTCALALGALVGTAPKGALAAPAAGPTAESLRARDIYFGNGCFWGRQHTFYEAELSLGRTDDTITSVVGYGGGASVREGDKPVCYYYGAADTVYERLGHAEVVAVDAANASELKPLADAYFASFQKIPGLGMQRVDPQDAGPGYRNCIALPGGIDSPLFKVIEEANVHGMKLVPGSGNVMAPKAKPTETDVINSVWIYDSAKLPFYPAEVYHQFHDGLGYKFPVAYTRGVKANALERGLIAPTGCPEMRERSARRDNSQMDRELTPAELKASIAAMPAREEPDFLRPRYINASHEPPTPTMSLEGFKTALLKRRLREIDAADRARVVSKTTIAKEIKAIKHELRGTKARAAASRLASRHREIAEETREARAEAERAKRRALQLKEELEEEAKDIEKAIKMEREERAVALKENEKKRKERRAVVEAELERHAAKRHKLVASLKEIIAQQSVAKKTLEGALASAR</sequence>
<dbReference type="RefSeq" id="XP_001417030.1">
    <property type="nucleotide sequence ID" value="XM_001416993.1"/>
</dbReference>
<keyword evidence="2" id="KW-0732">Signal</keyword>
<dbReference type="EMBL" id="CP000583">
    <property type="protein sequence ID" value="ABO95323.1"/>
    <property type="molecule type" value="Genomic_DNA"/>
</dbReference>
<organism evidence="3 4">
    <name type="scientific">Ostreococcus lucimarinus (strain CCE9901)</name>
    <dbReference type="NCBI Taxonomy" id="436017"/>
    <lineage>
        <taxon>Eukaryota</taxon>
        <taxon>Viridiplantae</taxon>
        <taxon>Chlorophyta</taxon>
        <taxon>Mamiellophyceae</taxon>
        <taxon>Mamiellales</taxon>
        <taxon>Bathycoccaceae</taxon>
        <taxon>Ostreococcus</taxon>
    </lineage>
</organism>
<dbReference type="Gramene" id="ABO95323">
    <property type="protein sequence ID" value="ABO95323"/>
    <property type="gene ID" value="OSTLU_14733"/>
</dbReference>
<dbReference type="GeneID" id="5000948"/>
<reference evidence="3 4" key="1">
    <citation type="journal article" date="2007" name="Proc. Natl. Acad. Sci. U.S.A.">
        <title>The tiny eukaryote Ostreococcus provides genomic insights into the paradox of plankton speciation.</title>
        <authorList>
            <person name="Palenik B."/>
            <person name="Grimwood J."/>
            <person name="Aerts A."/>
            <person name="Rouze P."/>
            <person name="Salamov A."/>
            <person name="Putnam N."/>
            <person name="Dupont C."/>
            <person name="Jorgensen R."/>
            <person name="Derelle E."/>
            <person name="Rombauts S."/>
            <person name="Zhou K."/>
            <person name="Otillar R."/>
            <person name="Merchant S.S."/>
            <person name="Podell S."/>
            <person name="Gaasterland T."/>
            <person name="Napoli C."/>
            <person name="Gendler K."/>
            <person name="Manuell A."/>
            <person name="Tai V."/>
            <person name="Vallon O."/>
            <person name="Piganeau G."/>
            <person name="Jancek S."/>
            <person name="Heijde M."/>
            <person name="Jabbari K."/>
            <person name="Bowler C."/>
            <person name="Lohr M."/>
            <person name="Robbens S."/>
            <person name="Werner G."/>
            <person name="Dubchak I."/>
            <person name="Pazour G.J."/>
            <person name="Ren Q."/>
            <person name="Paulsen I."/>
            <person name="Delwiche C."/>
            <person name="Schmutz J."/>
            <person name="Rokhsar D."/>
            <person name="Van de Peer Y."/>
            <person name="Moreau H."/>
            <person name="Grigoriev I.V."/>
        </authorList>
    </citation>
    <scope>NUCLEOTIDE SEQUENCE [LARGE SCALE GENOMIC DNA]</scope>
    <source>
        <strain evidence="3 4">CCE9901</strain>
    </source>
</reference>
<evidence type="ECO:0000313" key="4">
    <source>
        <dbReference type="Proteomes" id="UP000001568"/>
    </source>
</evidence>
<dbReference type="InterPro" id="IPR036509">
    <property type="entry name" value="Met_Sox_Rdtase_MsrA_sf"/>
</dbReference>
<evidence type="ECO:0000256" key="1">
    <source>
        <dbReference type="SAM" id="Coils"/>
    </source>
</evidence>
<keyword evidence="4" id="KW-1185">Reference proteome</keyword>
<dbReference type="Gene3D" id="3.30.1060.10">
    <property type="entry name" value="Peptide methionine sulphoxide reductase MsrA"/>
    <property type="match status" value="1"/>
</dbReference>